<dbReference type="Gene3D" id="1.20.1250.20">
    <property type="entry name" value="MFS general substrate transporter like domains"/>
    <property type="match status" value="2"/>
</dbReference>
<dbReference type="RefSeq" id="WP_189651930.1">
    <property type="nucleotide sequence ID" value="NZ_BMRC01000023.1"/>
</dbReference>
<keyword evidence="2 5" id="KW-0812">Transmembrane</keyword>
<reference evidence="7 8" key="1">
    <citation type="submission" date="2024-09" db="EMBL/GenBank/DDBJ databases">
        <authorList>
            <person name="Sun Q."/>
            <person name="Mori K."/>
        </authorList>
    </citation>
    <scope>NUCLEOTIDE SEQUENCE [LARGE SCALE GENOMIC DNA]</scope>
    <source>
        <strain evidence="7 8">CCM 3426</strain>
    </source>
</reference>
<organism evidence="7 8">
    <name type="scientific">Nonomuraea spiralis</name>
    <dbReference type="NCBI Taxonomy" id="46182"/>
    <lineage>
        <taxon>Bacteria</taxon>
        <taxon>Bacillati</taxon>
        <taxon>Actinomycetota</taxon>
        <taxon>Actinomycetes</taxon>
        <taxon>Streptosporangiales</taxon>
        <taxon>Streptosporangiaceae</taxon>
        <taxon>Nonomuraea</taxon>
    </lineage>
</organism>
<feature type="transmembrane region" description="Helical" evidence="5">
    <location>
        <begin position="81"/>
        <end position="100"/>
    </location>
</feature>
<dbReference type="PANTHER" id="PTHR43129:SF1">
    <property type="entry name" value="FOSMIDOMYCIN RESISTANCE PROTEIN"/>
    <property type="match status" value="1"/>
</dbReference>
<feature type="transmembrane region" description="Helical" evidence="5">
    <location>
        <begin position="140"/>
        <end position="166"/>
    </location>
</feature>
<sequence>MPHVIRKPGVLGGTSLAVFLAGVHFVNDAITAMLGALLPTLQVRFGLGPALLAVLVAVYSISSSVTQPFFGAMAEDRSLRVVGAAGVLMASLFLSLIGVAPALAAVFALLIVGGMGAAALHPVGTAVAGGPTVPNRTLGVGLFTAGGMAGFALGPVLILSVVSAFGVEVTPWLMVPGVLFAVLVFLLLPDWEPHGRRPLRTLFRFRLLRGPIGGLTLATSLASLAFMTFTSSMPLWLVREHGVAADAGLLGWTLAVFSLAAGLGALLGGVLAPRVGRRPVLIGSLAAAPVPLIAIVTLEPGGVPYFLAAALAGALLYVGSPITVVIAQDLAPGEPASAAGMVLGVSAAVAGALYAALGWLQQAAGLGVGMVTGFVLAVPAALVALMVLRRHPQAGR</sequence>
<dbReference type="InterPro" id="IPR011701">
    <property type="entry name" value="MFS"/>
</dbReference>
<feature type="transmembrane region" description="Helical" evidence="5">
    <location>
        <begin position="338"/>
        <end position="360"/>
    </location>
</feature>
<feature type="transmembrane region" description="Helical" evidence="5">
    <location>
        <begin position="212"/>
        <end position="237"/>
    </location>
</feature>
<dbReference type="Pfam" id="PF07690">
    <property type="entry name" value="MFS_1"/>
    <property type="match status" value="1"/>
</dbReference>
<feature type="transmembrane region" description="Helical" evidence="5">
    <location>
        <begin position="249"/>
        <end position="272"/>
    </location>
</feature>
<comment type="caution">
    <text evidence="7">The sequence shown here is derived from an EMBL/GenBank/DDBJ whole genome shotgun (WGS) entry which is preliminary data.</text>
</comment>
<dbReference type="PANTHER" id="PTHR43129">
    <property type="entry name" value="FOSMIDOMYCIN RESISTANCE PROTEIN"/>
    <property type="match status" value="1"/>
</dbReference>
<dbReference type="PROSITE" id="PS50850">
    <property type="entry name" value="MFS"/>
    <property type="match status" value="1"/>
</dbReference>
<evidence type="ECO:0000256" key="3">
    <source>
        <dbReference type="ARBA" id="ARBA00022989"/>
    </source>
</evidence>
<feature type="transmembrane region" description="Helical" evidence="5">
    <location>
        <begin position="106"/>
        <end position="128"/>
    </location>
</feature>
<proteinExistence type="predicted"/>
<dbReference type="Proteomes" id="UP001589647">
    <property type="component" value="Unassembled WGS sequence"/>
</dbReference>
<accession>A0ABV5INI7</accession>
<feature type="transmembrane region" description="Helical" evidence="5">
    <location>
        <begin position="172"/>
        <end position="191"/>
    </location>
</feature>
<dbReference type="SUPFAM" id="SSF103473">
    <property type="entry name" value="MFS general substrate transporter"/>
    <property type="match status" value="1"/>
</dbReference>
<comment type="subcellular location">
    <subcellularLocation>
        <location evidence="1">Cell membrane</location>
        <topology evidence="1">Multi-pass membrane protein</topology>
    </subcellularLocation>
</comment>
<dbReference type="InterPro" id="IPR020846">
    <property type="entry name" value="MFS_dom"/>
</dbReference>
<feature type="transmembrane region" description="Helical" evidence="5">
    <location>
        <begin position="279"/>
        <end position="298"/>
    </location>
</feature>
<keyword evidence="3 5" id="KW-1133">Transmembrane helix</keyword>
<evidence type="ECO:0000256" key="4">
    <source>
        <dbReference type="ARBA" id="ARBA00023136"/>
    </source>
</evidence>
<feature type="transmembrane region" description="Helical" evidence="5">
    <location>
        <begin position="366"/>
        <end position="388"/>
    </location>
</feature>
<feature type="transmembrane region" description="Helical" evidence="5">
    <location>
        <begin position="41"/>
        <end position="61"/>
    </location>
</feature>
<gene>
    <name evidence="7" type="ORF">ACFFV7_29195</name>
</gene>
<keyword evidence="4 5" id="KW-0472">Membrane</keyword>
<feature type="domain" description="Major facilitator superfamily (MFS) profile" evidence="6">
    <location>
        <begin position="14"/>
        <end position="395"/>
    </location>
</feature>
<keyword evidence="8" id="KW-1185">Reference proteome</keyword>
<evidence type="ECO:0000256" key="2">
    <source>
        <dbReference type="ARBA" id="ARBA00022692"/>
    </source>
</evidence>
<evidence type="ECO:0000256" key="5">
    <source>
        <dbReference type="SAM" id="Phobius"/>
    </source>
</evidence>
<evidence type="ECO:0000313" key="7">
    <source>
        <dbReference type="EMBL" id="MFB9205304.1"/>
    </source>
</evidence>
<feature type="transmembrane region" description="Helical" evidence="5">
    <location>
        <begin position="304"/>
        <end position="326"/>
    </location>
</feature>
<name>A0ABV5INI7_9ACTN</name>
<evidence type="ECO:0000313" key="8">
    <source>
        <dbReference type="Proteomes" id="UP001589647"/>
    </source>
</evidence>
<evidence type="ECO:0000256" key="1">
    <source>
        <dbReference type="ARBA" id="ARBA00004651"/>
    </source>
</evidence>
<protein>
    <submittedName>
        <fullName evidence="7">MFS transporter</fullName>
    </submittedName>
</protein>
<dbReference type="InterPro" id="IPR036259">
    <property type="entry name" value="MFS_trans_sf"/>
</dbReference>
<dbReference type="EMBL" id="JBHMEI010000027">
    <property type="protein sequence ID" value="MFB9205304.1"/>
    <property type="molecule type" value="Genomic_DNA"/>
</dbReference>
<evidence type="ECO:0000259" key="6">
    <source>
        <dbReference type="PROSITE" id="PS50850"/>
    </source>
</evidence>